<dbReference type="Pfam" id="PF11376">
    <property type="entry name" value="DUF3179"/>
    <property type="match status" value="2"/>
</dbReference>
<dbReference type="InterPro" id="IPR021516">
    <property type="entry name" value="DUF3179"/>
</dbReference>
<name>A0A0K1IUE5_HALGI</name>
<protein>
    <recommendedName>
        <fullName evidence="3">DUF3179 domain-containing protein</fullName>
    </recommendedName>
</protein>
<evidence type="ECO:0008006" key="3">
    <source>
        <dbReference type="Google" id="ProtNLM"/>
    </source>
</evidence>
<evidence type="ECO:0000313" key="1">
    <source>
        <dbReference type="EMBL" id="AKU07940.1"/>
    </source>
</evidence>
<reference evidence="2" key="1">
    <citation type="journal article" date="2015" name="J. Biotechnol.">
        <title>Complete genome sequence of Haloferax gibbonsii strain ARA6, a potential producer of polyhydroxyalkanoates and halocins isolated from Araruama, Rio de Janeiro, Brasil.</title>
        <authorList>
            <person name="Pinto L.H."/>
            <person name="D'Alincourt Carvalho-Assef A.P."/>
            <person name="Vieira R.P."/>
            <person name="Clementino M.M."/>
            <person name="Albano R.M."/>
        </authorList>
    </citation>
    <scope>NUCLEOTIDE SEQUENCE [LARGE SCALE GENOMIC DNA]</scope>
    <source>
        <strain evidence="2">ARA6</strain>
    </source>
</reference>
<accession>A0A0K1IUE5</accession>
<dbReference type="Proteomes" id="UP000066124">
    <property type="component" value="Chromosome"/>
</dbReference>
<evidence type="ECO:0000313" key="2">
    <source>
        <dbReference type="Proteomes" id="UP000066124"/>
    </source>
</evidence>
<dbReference type="EMBL" id="CP011947">
    <property type="protein sequence ID" value="AKU07940.1"/>
    <property type="molecule type" value="Genomic_DNA"/>
</dbReference>
<dbReference type="AlphaFoldDB" id="A0A0K1IUE5"/>
<sequence length="257" mass="27219">MDRREFLGVCTAAATTGLAGCTDSNVRPPIAGVPAPRNPTPVVEHGFPSTVCDDPPTPFVGIEAVLEPAVGPSWEGRTVAEKYRLGNEVGRGLSDDAFVIGVERGGSARAYPLSILWWHEVVNDSLGGEPLLVTYCPICQSGMVAARRVSGSDAVFRVSGHLWQPPAVYGFAGVQEGRVFGASATSGDAEVRNAGNLVLYDDATGSYWSQLLAMAICGPQSGERLAILPSSVTTWAEWRADHPDTDVLLPPPWSKTT</sequence>
<dbReference type="PROSITE" id="PS51257">
    <property type="entry name" value="PROKAR_LIPOPROTEIN"/>
    <property type="match status" value="1"/>
</dbReference>
<gene>
    <name evidence="1" type="ORF">ABY42_09370</name>
</gene>
<dbReference type="RefSeq" id="WP_050459281.1">
    <property type="nucleotide sequence ID" value="NZ_CP011947.1"/>
</dbReference>
<dbReference type="PATRIC" id="fig|35746.4.peg.1992"/>
<dbReference type="GeneID" id="25246167"/>
<dbReference type="KEGG" id="hgi:ABY42_09370"/>
<organism evidence="1 2">
    <name type="scientific">Haloferax gibbonsii</name>
    <dbReference type="NCBI Taxonomy" id="35746"/>
    <lineage>
        <taxon>Archaea</taxon>
        <taxon>Methanobacteriati</taxon>
        <taxon>Methanobacteriota</taxon>
        <taxon>Stenosarchaea group</taxon>
        <taxon>Halobacteria</taxon>
        <taxon>Halobacteriales</taxon>
        <taxon>Haloferacaceae</taxon>
        <taxon>Haloferax</taxon>
    </lineage>
</organism>
<proteinExistence type="predicted"/>